<feature type="non-terminal residue" evidence="1">
    <location>
        <position position="166"/>
    </location>
</feature>
<dbReference type="Proteomes" id="UP001189429">
    <property type="component" value="Unassembled WGS sequence"/>
</dbReference>
<gene>
    <name evidence="1" type="ORF">PCOR1329_LOCUS46782</name>
</gene>
<evidence type="ECO:0000313" key="1">
    <source>
        <dbReference type="EMBL" id="CAK0856376.1"/>
    </source>
</evidence>
<evidence type="ECO:0008006" key="3">
    <source>
        <dbReference type="Google" id="ProtNLM"/>
    </source>
</evidence>
<dbReference type="EMBL" id="CAUYUJ010015628">
    <property type="protein sequence ID" value="CAK0856376.1"/>
    <property type="molecule type" value="Genomic_DNA"/>
</dbReference>
<proteinExistence type="predicted"/>
<comment type="caution">
    <text evidence="1">The sequence shown here is derived from an EMBL/GenBank/DDBJ whole genome shotgun (WGS) entry which is preliminary data.</text>
</comment>
<keyword evidence="2" id="KW-1185">Reference proteome</keyword>
<organism evidence="1 2">
    <name type="scientific">Prorocentrum cordatum</name>
    <dbReference type="NCBI Taxonomy" id="2364126"/>
    <lineage>
        <taxon>Eukaryota</taxon>
        <taxon>Sar</taxon>
        <taxon>Alveolata</taxon>
        <taxon>Dinophyceae</taxon>
        <taxon>Prorocentrales</taxon>
        <taxon>Prorocentraceae</taxon>
        <taxon>Prorocentrum</taxon>
    </lineage>
</organism>
<name>A0ABN9UAL7_9DINO</name>
<reference evidence="1" key="1">
    <citation type="submission" date="2023-10" db="EMBL/GenBank/DDBJ databases">
        <authorList>
            <person name="Chen Y."/>
            <person name="Shah S."/>
            <person name="Dougan E. K."/>
            <person name="Thang M."/>
            <person name="Chan C."/>
        </authorList>
    </citation>
    <scope>NUCLEOTIDE SEQUENCE [LARGE SCALE GENOMIC DNA]</scope>
</reference>
<accession>A0ABN9UAL7</accession>
<evidence type="ECO:0000313" key="2">
    <source>
        <dbReference type="Proteomes" id="UP001189429"/>
    </source>
</evidence>
<sequence>MASDAPTRWAGRSHALRLLAAFGAAPTSRSIALDAAPGRRAGLLSRSLLETAEVEAAGVPPVSAAVASLETLTARGCLQAHGMTELALDTYCYQRTSKERCSNTYATKDAISAFRCFWDDARKTCSSEERHVCNVTSRMGSLSYSNDWNNHNMQWLGKDWFANGPQ</sequence>
<protein>
    <recommendedName>
        <fullName evidence="3">Phospholipase B-like</fullName>
    </recommendedName>
</protein>